<feature type="compositionally biased region" description="Basic and acidic residues" evidence="2">
    <location>
        <begin position="133"/>
        <end position="147"/>
    </location>
</feature>
<feature type="region of interest" description="Disordered" evidence="2">
    <location>
        <begin position="133"/>
        <end position="171"/>
    </location>
</feature>
<evidence type="ECO:0000256" key="1">
    <source>
        <dbReference type="ARBA" id="ARBA00022837"/>
    </source>
</evidence>
<gene>
    <name evidence="4" type="ORF">PBIL07802_LOCUS18618</name>
</gene>
<dbReference type="Gene3D" id="1.10.238.10">
    <property type="entry name" value="EF-hand"/>
    <property type="match status" value="4"/>
</dbReference>
<sequence>MRKVCKMHPAASKRHRQRQTIGSSNRSGFLSTLNGGGGAGVSFESSLRSSTRSQAATGTHLSPVRSLRSLRASAPGGSLGDGGSVLGEGGGYLSARKKEQERHSANNFFHSDLSNMFSTQNFRVQKGLFRREEGEKKGRYHVPEAQHKMAKAGRRSSGGRKKEEKEETQEERVQKIGEALKHRLYTKFDRIRQMFRACDRDNDGFISVEDFEQVLDEENFRISKEDMSSLLGAMDTAGTGFVDYKEFINFFQKDANEYKAVEYAGITPILRILREFAQKHSELRHTFRRFDEDKSGSISVSEFQRALSMIHVEIHPTELSELIKTFDSNGDGVVNYEEFVTQIESIDPKAQLLRPPKWRHDIRRPRLKKKKNHFRSASVAELEAALHEKIHNARRRIKKAFDDFDYDQDGQISYDEFRVCLDRINLSLSENELRQLWRVVDTDNSGKISLDEFVARFHDPPVKSEKMNIKGNAERVREAMMANSGRMAEMFAKFDTSGDGLISTDEFLEGLKSLDTGLSDEELNMVIKYVDKSGDGYINFDEFELALSFRVEFETSSVDPFEVRRAMGLMRQEKGVSETLSPTAKRRAEAAILRQHENVMKNEEKLEEVFRSVAQQGDSVRDLQALRDGIVAAGVGIDENDANILIRATLQYVKDRVSSSTTGVAEAAVAEEARKVALPPFRPPEFKASAGGLGEPGATAAVDAVRALGGENKKQEKKEEEEEDATALRLVEPVPPPVQFSDFRSLFSANNTSFLPLDRSRVRFPIIGSAAVPSPPGTAEQPKRGTKAEDESPRLSRSAHSLRSSQSLSSSLVRRGRFDHSPFQRDTSHVIVPQPGTAAFLDKKDGMKRKTDVQGYSTLDSNGVTMQMLDERRKKENAVYEAKLHRRRVNEERVVGTYTTAEKLVLEKGQRRVDQRTNQQLRYLHAMGAV</sequence>
<proteinExistence type="predicted"/>
<dbReference type="PROSITE" id="PS00018">
    <property type="entry name" value="EF_HAND_1"/>
    <property type="match status" value="7"/>
</dbReference>
<accession>A0A7S3DFV0</accession>
<dbReference type="PANTHER" id="PTHR20875">
    <property type="entry name" value="EF-HAND CALCIUM-BINDING DOMAIN-CONTAINING PROTEIN 6-RELATED"/>
    <property type="match status" value="1"/>
</dbReference>
<dbReference type="PANTHER" id="PTHR20875:SF0">
    <property type="entry name" value="GH12158P"/>
    <property type="match status" value="1"/>
</dbReference>
<feature type="compositionally biased region" description="Basic residues" evidence="2">
    <location>
        <begin position="148"/>
        <end position="159"/>
    </location>
</feature>
<feature type="compositionally biased region" description="Low complexity" evidence="2">
    <location>
        <begin position="795"/>
        <end position="813"/>
    </location>
</feature>
<dbReference type="InterPro" id="IPR002048">
    <property type="entry name" value="EF_hand_dom"/>
</dbReference>
<evidence type="ECO:0000313" key="4">
    <source>
        <dbReference type="EMBL" id="CAE0256363.1"/>
    </source>
</evidence>
<name>A0A7S3DFV0_9EUKA</name>
<evidence type="ECO:0000259" key="3">
    <source>
        <dbReference type="PROSITE" id="PS50222"/>
    </source>
</evidence>
<organism evidence="4">
    <name type="scientific">Palpitomonas bilix</name>
    <dbReference type="NCBI Taxonomy" id="652834"/>
    <lineage>
        <taxon>Eukaryota</taxon>
        <taxon>Eukaryota incertae sedis</taxon>
    </lineage>
</organism>
<dbReference type="InterPro" id="IPR018247">
    <property type="entry name" value="EF_Hand_1_Ca_BS"/>
</dbReference>
<dbReference type="EMBL" id="HBIB01028579">
    <property type="protein sequence ID" value="CAE0256363.1"/>
    <property type="molecule type" value="Transcribed_RNA"/>
</dbReference>
<feature type="domain" description="EF-hand" evidence="3">
    <location>
        <begin position="278"/>
        <end position="313"/>
    </location>
</feature>
<dbReference type="InterPro" id="IPR011992">
    <property type="entry name" value="EF-hand-dom_pair"/>
</dbReference>
<keyword evidence="1" id="KW-0106">Calcium</keyword>
<feature type="domain" description="EF-hand" evidence="3">
    <location>
        <begin position="482"/>
        <end position="517"/>
    </location>
</feature>
<feature type="domain" description="EF-hand" evidence="3">
    <location>
        <begin position="222"/>
        <end position="257"/>
    </location>
</feature>
<dbReference type="Pfam" id="PF13499">
    <property type="entry name" value="EF-hand_7"/>
    <property type="match status" value="4"/>
</dbReference>
<feature type="region of interest" description="Disordered" evidence="2">
    <location>
        <begin position="1"/>
        <end position="67"/>
    </location>
</feature>
<dbReference type="SUPFAM" id="SSF47473">
    <property type="entry name" value="EF-hand"/>
    <property type="match status" value="2"/>
</dbReference>
<feature type="domain" description="EF-hand" evidence="3">
    <location>
        <begin position="186"/>
        <end position="221"/>
    </location>
</feature>
<feature type="region of interest" description="Disordered" evidence="2">
    <location>
        <begin position="709"/>
        <end position="733"/>
    </location>
</feature>
<feature type="compositionally biased region" description="Polar residues" evidence="2">
    <location>
        <begin position="19"/>
        <end position="33"/>
    </location>
</feature>
<feature type="region of interest" description="Disordered" evidence="2">
    <location>
        <begin position="768"/>
        <end position="815"/>
    </location>
</feature>
<dbReference type="GO" id="GO:0005509">
    <property type="term" value="F:calcium ion binding"/>
    <property type="evidence" value="ECO:0007669"/>
    <property type="project" value="InterPro"/>
</dbReference>
<feature type="domain" description="EF-hand" evidence="3">
    <location>
        <begin position="392"/>
        <end position="427"/>
    </location>
</feature>
<dbReference type="InterPro" id="IPR052603">
    <property type="entry name" value="EFCB6"/>
</dbReference>
<feature type="domain" description="EF-hand" evidence="3">
    <location>
        <begin position="428"/>
        <end position="463"/>
    </location>
</feature>
<dbReference type="CDD" id="cd00051">
    <property type="entry name" value="EFh"/>
    <property type="match status" value="1"/>
</dbReference>
<feature type="domain" description="EF-hand" evidence="3">
    <location>
        <begin position="314"/>
        <end position="349"/>
    </location>
</feature>
<reference evidence="4" key="1">
    <citation type="submission" date="2021-01" db="EMBL/GenBank/DDBJ databases">
        <authorList>
            <person name="Corre E."/>
            <person name="Pelletier E."/>
            <person name="Niang G."/>
            <person name="Scheremetjew M."/>
            <person name="Finn R."/>
            <person name="Kale V."/>
            <person name="Holt S."/>
            <person name="Cochrane G."/>
            <person name="Meng A."/>
            <person name="Brown T."/>
            <person name="Cohen L."/>
        </authorList>
    </citation>
    <scope>NUCLEOTIDE SEQUENCE</scope>
    <source>
        <strain evidence="4">NIES-2562</strain>
    </source>
</reference>
<protein>
    <recommendedName>
        <fullName evidence="3">EF-hand domain-containing protein</fullName>
    </recommendedName>
</protein>
<feature type="domain" description="EF-hand" evidence="3">
    <location>
        <begin position="518"/>
        <end position="553"/>
    </location>
</feature>
<feature type="compositionally biased region" description="Low complexity" evidence="2">
    <location>
        <begin position="42"/>
        <end position="53"/>
    </location>
</feature>
<dbReference type="SMART" id="SM00054">
    <property type="entry name" value="EFh"/>
    <property type="match status" value="8"/>
</dbReference>
<feature type="compositionally biased region" description="Basic and acidic residues" evidence="2">
    <location>
        <begin position="160"/>
        <end position="171"/>
    </location>
</feature>
<feature type="compositionally biased region" description="Basic residues" evidence="2">
    <location>
        <begin position="1"/>
        <end position="18"/>
    </location>
</feature>
<evidence type="ECO:0000256" key="2">
    <source>
        <dbReference type="SAM" id="MobiDB-lite"/>
    </source>
</evidence>
<dbReference type="PROSITE" id="PS50222">
    <property type="entry name" value="EF_HAND_2"/>
    <property type="match status" value="8"/>
</dbReference>
<feature type="compositionally biased region" description="Basic and acidic residues" evidence="2">
    <location>
        <begin position="781"/>
        <end position="794"/>
    </location>
</feature>
<dbReference type="AlphaFoldDB" id="A0A7S3DFV0"/>